<dbReference type="PANTHER" id="PTHR12714:SF9">
    <property type="entry name" value="PROTEIN-S-ISOPRENYLCYSTEINE O-METHYLTRANSFERASE"/>
    <property type="match status" value="1"/>
</dbReference>
<feature type="transmembrane region" description="Helical" evidence="5">
    <location>
        <begin position="47"/>
        <end position="68"/>
    </location>
</feature>
<dbReference type="InterPro" id="IPR007318">
    <property type="entry name" value="Phopholipid_MeTrfase"/>
</dbReference>
<comment type="subcellular location">
    <subcellularLocation>
        <location evidence="1">Endomembrane system</location>
        <topology evidence="1">Multi-pass membrane protein</topology>
    </subcellularLocation>
</comment>
<keyword evidence="3 5" id="KW-1133">Transmembrane helix</keyword>
<keyword evidence="2 5" id="KW-0812">Transmembrane</keyword>
<name>A0ABT8HKZ6_MYCAO</name>
<comment type="caution">
    <text evidence="6">The sequence shown here is derived from an EMBL/GenBank/DDBJ whole genome shotgun (WGS) entry which is preliminary data.</text>
</comment>
<dbReference type="GO" id="GO:0004671">
    <property type="term" value="F:protein C-terminal S-isoprenylcysteine carboxyl O-methyltransferase activity"/>
    <property type="evidence" value="ECO:0007669"/>
    <property type="project" value="UniProtKB-EC"/>
</dbReference>
<evidence type="ECO:0000256" key="1">
    <source>
        <dbReference type="ARBA" id="ARBA00004127"/>
    </source>
</evidence>
<evidence type="ECO:0000256" key="5">
    <source>
        <dbReference type="SAM" id="Phobius"/>
    </source>
</evidence>
<accession>A0ABT8HKZ6</accession>
<proteinExistence type="predicted"/>
<dbReference type="EC" id="2.1.1.100" evidence="6"/>
<organism evidence="6 7">
    <name type="scientific">Mycolicibacterium austroafricanum</name>
    <name type="common">Mycobacterium austroafricanum</name>
    <dbReference type="NCBI Taxonomy" id="39687"/>
    <lineage>
        <taxon>Bacteria</taxon>
        <taxon>Bacillati</taxon>
        <taxon>Actinomycetota</taxon>
        <taxon>Actinomycetes</taxon>
        <taxon>Mycobacteriales</taxon>
        <taxon>Mycobacteriaceae</taxon>
        <taxon>Mycolicibacterium</taxon>
    </lineage>
</organism>
<protein>
    <submittedName>
        <fullName evidence="6">Isoprenylcysteine carboxylmethyltransferase family protein</fullName>
        <ecNumber evidence="6">2.1.1.100</ecNumber>
        <ecNumber evidence="6">2.1.1.334</ecNumber>
    </submittedName>
</protein>
<keyword evidence="6" id="KW-0808">Transferase</keyword>
<sequence length="207" mass="22537">MMFAVIALLFPVIFWLLDGLVRGRIQRHRTGDSGIRIPRTAKQWWARGTLAAGMLLPGVAAPIAELLGLPAVPLLDHWPIRVTGLALATIGVLASFGAQQAMGPSWRTTVDPTERPALVTSGIFAIVRNPIYTSINVMVIGLTLLVPNGIALAGLVFVITGSQLQVRLIEEPYLREIHGPSYREYASRVGRFVPGIGRLHTTHQPQK</sequence>
<dbReference type="GO" id="GO:0032259">
    <property type="term" value="P:methylation"/>
    <property type="evidence" value="ECO:0007669"/>
    <property type="project" value="UniProtKB-KW"/>
</dbReference>
<reference evidence="6" key="1">
    <citation type="submission" date="2023-07" db="EMBL/GenBank/DDBJ databases">
        <title>Degradation of tert-butanol by M. austroafricanum TBA100.</title>
        <authorList>
            <person name="Helbich S."/>
            <person name="Vainshtein Y."/>
        </authorList>
    </citation>
    <scope>NUCLEOTIDE SEQUENCE</scope>
    <source>
        <strain evidence="6">TBA100</strain>
    </source>
</reference>
<evidence type="ECO:0000256" key="2">
    <source>
        <dbReference type="ARBA" id="ARBA00022692"/>
    </source>
</evidence>
<dbReference type="RefSeq" id="WP_301161825.1">
    <property type="nucleotide sequence ID" value="NZ_JAUHTC010000091.1"/>
</dbReference>
<dbReference type="EC" id="2.1.1.334" evidence="6"/>
<evidence type="ECO:0000313" key="7">
    <source>
        <dbReference type="Proteomes" id="UP001172687"/>
    </source>
</evidence>
<keyword evidence="7" id="KW-1185">Reference proteome</keyword>
<feature type="transmembrane region" description="Helical" evidence="5">
    <location>
        <begin position="137"/>
        <end position="159"/>
    </location>
</feature>
<dbReference type="Proteomes" id="UP001172687">
    <property type="component" value="Unassembled WGS sequence"/>
</dbReference>
<keyword evidence="6" id="KW-0489">Methyltransferase</keyword>
<evidence type="ECO:0000313" key="6">
    <source>
        <dbReference type="EMBL" id="MDN4521442.1"/>
    </source>
</evidence>
<evidence type="ECO:0000256" key="4">
    <source>
        <dbReference type="ARBA" id="ARBA00023136"/>
    </source>
</evidence>
<dbReference type="EMBL" id="JAUHTC010000091">
    <property type="protein sequence ID" value="MDN4521442.1"/>
    <property type="molecule type" value="Genomic_DNA"/>
</dbReference>
<evidence type="ECO:0000256" key="3">
    <source>
        <dbReference type="ARBA" id="ARBA00022989"/>
    </source>
</evidence>
<feature type="transmembrane region" description="Helical" evidence="5">
    <location>
        <begin position="80"/>
        <end position="98"/>
    </location>
</feature>
<keyword evidence="4 5" id="KW-0472">Membrane</keyword>
<gene>
    <name evidence="6" type="ORF">QYF68_27005</name>
</gene>
<dbReference type="Pfam" id="PF04191">
    <property type="entry name" value="PEMT"/>
    <property type="match status" value="1"/>
</dbReference>
<dbReference type="PANTHER" id="PTHR12714">
    <property type="entry name" value="PROTEIN-S ISOPRENYLCYSTEINE O-METHYLTRANSFERASE"/>
    <property type="match status" value="1"/>
</dbReference>
<dbReference type="Gene3D" id="1.20.120.1630">
    <property type="match status" value="1"/>
</dbReference>